<protein>
    <submittedName>
        <fullName evidence="2">Uncharacterized protein</fullName>
    </submittedName>
</protein>
<dbReference type="AlphaFoldDB" id="A0A7C1DZB8"/>
<proteinExistence type="predicted"/>
<gene>
    <name evidence="2" type="ORF">ENO04_00405</name>
</gene>
<keyword evidence="1" id="KW-1133">Transmembrane helix</keyword>
<feature type="transmembrane region" description="Helical" evidence="1">
    <location>
        <begin position="6"/>
        <end position="27"/>
    </location>
</feature>
<keyword evidence="1" id="KW-0472">Membrane</keyword>
<dbReference type="EMBL" id="DSDY01000015">
    <property type="protein sequence ID" value="HDS10077.1"/>
    <property type="molecule type" value="Genomic_DNA"/>
</dbReference>
<name>A0A7C1DZB8_9CREN</name>
<accession>A0A7C1DZB8</accession>
<sequence>MDFQQAMLYLAYAMVVGSFIIFAYVIISYRETTKALRLYSDHIKATMELREVKQFIEAYRRPRIMVWEQNNVVYVRWYLSDFRKDAPALTVEVDKESKKPLRITPK</sequence>
<evidence type="ECO:0000313" key="2">
    <source>
        <dbReference type="EMBL" id="HDS10077.1"/>
    </source>
</evidence>
<reference evidence="2" key="1">
    <citation type="journal article" date="2020" name="mSystems">
        <title>Genome- and Community-Level Interaction Insights into Carbon Utilization and Element Cycling Functions of Hydrothermarchaeota in Hydrothermal Sediment.</title>
        <authorList>
            <person name="Zhou Z."/>
            <person name="Liu Y."/>
            <person name="Xu W."/>
            <person name="Pan J."/>
            <person name="Luo Z.H."/>
            <person name="Li M."/>
        </authorList>
    </citation>
    <scope>NUCLEOTIDE SEQUENCE [LARGE SCALE GENOMIC DNA]</scope>
    <source>
        <strain evidence="2">SpSt-123</strain>
    </source>
</reference>
<evidence type="ECO:0000256" key="1">
    <source>
        <dbReference type="SAM" id="Phobius"/>
    </source>
</evidence>
<organism evidence="2">
    <name type="scientific">Fervidicoccus fontis</name>
    <dbReference type="NCBI Taxonomy" id="683846"/>
    <lineage>
        <taxon>Archaea</taxon>
        <taxon>Thermoproteota</taxon>
        <taxon>Thermoprotei</taxon>
        <taxon>Fervidicoccales</taxon>
        <taxon>Fervidicoccaceae</taxon>
        <taxon>Fervidicoccus</taxon>
    </lineage>
</organism>
<comment type="caution">
    <text evidence="2">The sequence shown here is derived from an EMBL/GenBank/DDBJ whole genome shotgun (WGS) entry which is preliminary data.</text>
</comment>
<keyword evidence="1" id="KW-0812">Transmembrane</keyword>